<reference evidence="15 16" key="1">
    <citation type="journal article" date="2017" name="Nat. Commun.">
        <title>In situ click chemistry generation of cyclooxygenase-2 inhibitors.</title>
        <authorList>
            <person name="Bhardwaj A."/>
            <person name="Kaur J."/>
            <person name="Wuest M."/>
            <person name="Wuest F."/>
        </authorList>
    </citation>
    <scope>NUCLEOTIDE SEQUENCE [LARGE SCALE GENOMIC DNA]</scope>
    <source>
        <strain evidence="15">S2_018_000_R2_106</strain>
    </source>
</reference>
<feature type="zinc finger region" description="C4-type" evidence="13">
    <location>
        <begin position="28"/>
        <end position="50"/>
    </location>
</feature>
<dbReference type="HAMAP" id="MF_01395">
    <property type="entry name" value="AcetylCoA_CT_beta"/>
    <property type="match status" value="1"/>
</dbReference>
<dbReference type="InterPro" id="IPR011762">
    <property type="entry name" value="COA_CT_N"/>
</dbReference>
<evidence type="ECO:0000259" key="14">
    <source>
        <dbReference type="PROSITE" id="PS50980"/>
    </source>
</evidence>
<keyword evidence="11 13" id="KW-0275">Fatty acid biosynthesis</keyword>
<comment type="subcellular location">
    <subcellularLocation>
        <location evidence="1 13">Cytoplasm</location>
    </subcellularLocation>
</comment>
<comment type="similarity">
    <text evidence="13">Belongs to the AccD/PCCB family.</text>
</comment>
<proteinExistence type="inferred from homology"/>
<comment type="cofactor">
    <cofactor evidence="13">
        <name>Zn(2+)</name>
        <dbReference type="ChEBI" id="CHEBI:29105"/>
    </cofactor>
    <text evidence="13">Binds 1 zinc ion per subunit.</text>
</comment>
<keyword evidence="7 13" id="KW-0276">Fatty acid metabolism</keyword>
<keyword evidence="15" id="KW-0436">Ligase</keyword>
<evidence type="ECO:0000256" key="7">
    <source>
        <dbReference type="ARBA" id="ARBA00022832"/>
    </source>
</evidence>
<dbReference type="GO" id="GO:0016743">
    <property type="term" value="F:carboxyl- or carbamoyltransferase activity"/>
    <property type="evidence" value="ECO:0007669"/>
    <property type="project" value="UniProtKB-UniRule"/>
</dbReference>
<dbReference type="GO" id="GO:2001295">
    <property type="term" value="P:malonyl-CoA biosynthetic process"/>
    <property type="evidence" value="ECO:0007669"/>
    <property type="project" value="UniProtKB-UniRule"/>
</dbReference>
<comment type="function">
    <text evidence="12 13">Component of the acetyl coenzyme A carboxylase (ACC) complex. Biotin carboxylase (BC) catalyzes the carboxylation of biotin on its carrier protein (BCCP) and then the CO(2) group is transferred by the transcarboxylase to acetyl-CoA to form malonyl-CoA.</text>
</comment>
<dbReference type="GO" id="GO:0003989">
    <property type="term" value="F:acetyl-CoA carboxylase activity"/>
    <property type="evidence" value="ECO:0007669"/>
    <property type="project" value="InterPro"/>
</dbReference>
<evidence type="ECO:0000256" key="5">
    <source>
        <dbReference type="ARBA" id="ARBA00022741"/>
    </source>
</evidence>
<evidence type="ECO:0000256" key="12">
    <source>
        <dbReference type="ARBA" id="ARBA00025280"/>
    </source>
</evidence>
<dbReference type="UniPathway" id="UPA00655">
    <property type="reaction ID" value="UER00711"/>
</dbReference>
<keyword evidence="10 13" id="KW-0443">Lipid metabolism</keyword>
<dbReference type="GO" id="GO:0008270">
    <property type="term" value="F:zinc ion binding"/>
    <property type="evidence" value="ECO:0007669"/>
    <property type="project" value="UniProtKB-UniRule"/>
</dbReference>
<keyword evidence="13" id="KW-0963">Cytoplasm</keyword>
<evidence type="ECO:0000256" key="13">
    <source>
        <dbReference type="HAMAP-Rule" id="MF_01395"/>
    </source>
</evidence>
<dbReference type="PANTHER" id="PTHR42995:SF5">
    <property type="entry name" value="ACETYL-COENZYME A CARBOXYLASE CARBOXYL TRANSFERASE SUBUNIT BETA, CHLOROPLASTIC"/>
    <property type="match status" value="1"/>
</dbReference>
<dbReference type="Gene3D" id="3.90.226.10">
    <property type="entry name" value="2-enoyl-CoA Hydratase, Chain A, domain 1"/>
    <property type="match status" value="1"/>
</dbReference>
<dbReference type="InterPro" id="IPR000438">
    <property type="entry name" value="Acetyl_CoA_COase_Trfase_b_su"/>
</dbReference>
<dbReference type="GO" id="GO:0005524">
    <property type="term" value="F:ATP binding"/>
    <property type="evidence" value="ECO:0007669"/>
    <property type="project" value="UniProtKB-KW"/>
</dbReference>
<feature type="binding site" evidence="13">
    <location>
        <position position="47"/>
    </location>
    <ligand>
        <name>Zn(2+)</name>
        <dbReference type="ChEBI" id="CHEBI:29105"/>
    </ligand>
</feature>
<keyword evidence="6 13" id="KW-0863">Zinc-finger</keyword>
<dbReference type="InterPro" id="IPR029045">
    <property type="entry name" value="ClpP/crotonase-like_dom_sf"/>
</dbReference>
<keyword evidence="3 13" id="KW-0808">Transferase</keyword>
<keyword evidence="2 13" id="KW-0444">Lipid biosynthesis</keyword>
<evidence type="ECO:0000256" key="3">
    <source>
        <dbReference type="ARBA" id="ARBA00022679"/>
    </source>
</evidence>
<feature type="binding site" evidence="13">
    <location>
        <position position="31"/>
    </location>
    <ligand>
        <name>Zn(2+)</name>
        <dbReference type="ChEBI" id="CHEBI:29105"/>
    </ligand>
</feature>
<dbReference type="AlphaFoldDB" id="A0A6N4R4S3"/>
<dbReference type="GO" id="GO:0009329">
    <property type="term" value="C:acetate CoA-transferase complex"/>
    <property type="evidence" value="ECO:0007669"/>
    <property type="project" value="TreeGrafter"/>
</dbReference>
<dbReference type="Proteomes" id="UP000320948">
    <property type="component" value="Unassembled WGS sequence"/>
</dbReference>
<dbReference type="PANTHER" id="PTHR42995">
    <property type="entry name" value="ACETYL-COENZYME A CARBOXYLASE CARBOXYL TRANSFERASE SUBUNIT BETA, CHLOROPLASTIC"/>
    <property type="match status" value="1"/>
</dbReference>
<evidence type="ECO:0000256" key="1">
    <source>
        <dbReference type="ARBA" id="ARBA00004496"/>
    </source>
</evidence>
<feature type="binding site" evidence="13">
    <location>
        <position position="28"/>
    </location>
    <ligand>
        <name>Zn(2+)</name>
        <dbReference type="ChEBI" id="CHEBI:29105"/>
    </ligand>
</feature>
<dbReference type="InterPro" id="IPR041010">
    <property type="entry name" value="Znf-ACC"/>
</dbReference>
<evidence type="ECO:0000256" key="9">
    <source>
        <dbReference type="ARBA" id="ARBA00022840"/>
    </source>
</evidence>
<comment type="catalytic activity">
    <reaction evidence="13">
        <text>N(6)-carboxybiotinyl-L-lysyl-[protein] + acetyl-CoA = N(6)-biotinyl-L-lysyl-[protein] + malonyl-CoA</text>
        <dbReference type="Rhea" id="RHEA:54728"/>
        <dbReference type="Rhea" id="RHEA-COMP:10505"/>
        <dbReference type="Rhea" id="RHEA-COMP:10506"/>
        <dbReference type="ChEBI" id="CHEBI:57288"/>
        <dbReference type="ChEBI" id="CHEBI:57384"/>
        <dbReference type="ChEBI" id="CHEBI:83144"/>
        <dbReference type="ChEBI" id="CHEBI:83145"/>
        <dbReference type="EC" id="2.1.3.15"/>
    </reaction>
</comment>
<dbReference type="GO" id="GO:0006633">
    <property type="term" value="P:fatty acid biosynthetic process"/>
    <property type="evidence" value="ECO:0007669"/>
    <property type="project" value="UniProtKB-KW"/>
</dbReference>
<organism evidence="15 16">
    <name type="scientific">Blastochloris viridis</name>
    <name type="common">Rhodopseudomonas viridis</name>
    <dbReference type="NCBI Taxonomy" id="1079"/>
    <lineage>
        <taxon>Bacteria</taxon>
        <taxon>Pseudomonadati</taxon>
        <taxon>Pseudomonadota</taxon>
        <taxon>Alphaproteobacteria</taxon>
        <taxon>Hyphomicrobiales</taxon>
        <taxon>Blastochloridaceae</taxon>
        <taxon>Blastochloris</taxon>
    </lineage>
</organism>
<protein>
    <recommendedName>
        <fullName evidence="13">Acetyl-coenzyme A carboxylase carboxyl transferase subunit beta</fullName>
        <shortName evidence="13">ACCase subunit beta</shortName>
        <shortName evidence="13">Acetyl-CoA carboxylase carboxyltransferase subunit beta</shortName>
        <ecNumber evidence="13">2.1.3.15</ecNumber>
    </recommendedName>
</protein>
<comment type="caution">
    <text evidence="15">The sequence shown here is derived from an EMBL/GenBank/DDBJ whole genome shotgun (WGS) entry which is preliminary data.</text>
</comment>
<keyword evidence="8 13" id="KW-0862">Zinc</keyword>
<dbReference type="PRINTS" id="PR01070">
    <property type="entry name" value="ACCCTRFRASEB"/>
</dbReference>
<dbReference type="SUPFAM" id="SSF52096">
    <property type="entry name" value="ClpP/crotonase"/>
    <property type="match status" value="1"/>
</dbReference>
<dbReference type="Pfam" id="PF01039">
    <property type="entry name" value="Carboxyl_trans"/>
    <property type="match status" value="1"/>
</dbReference>
<dbReference type="EC" id="2.1.3.15" evidence="13"/>
<evidence type="ECO:0000256" key="11">
    <source>
        <dbReference type="ARBA" id="ARBA00023160"/>
    </source>
</evidence>
<evidence type="ECO:0000256" key="6">
    <source>
        <dbReference type="ARBA" id="ARBA00022771"/>
    </source>
</evidence>
<dbReference type="EMBL" id="VAFM01000002">
    <property type="protein sequence ID" value="TKW60673.1"/>
    <property type="molecule type" value="Genomic_DNA"/>
</dbReference>
<accession>A0A6N4R4S3</accession>
<dbReference type="NCBIfam" id="TIGR00515">
    <property type="entry name" value="accD"/>
    <property type="match status" value="1"/>
</dbReference>
<dbReference type="InterPro" id="IPR034733">
    <property type="entry name" value="AcCoA_carboxyl_beta"/>
</dbReference>
<name>A0A6N4R4S3_BLAVI</name>
<comment type="pathway">
    <text evidence="13">Lipid metabolism; malonyl-CoA biosynthesis; malonyl-CoA from acetyl-CoA: step 1/1.</text>
</comment>
<evidence type="ECO:0000256" key="8">
    <source>
        <dbReference type="ARBA" id="ARBA00022833"/>
    </source>
</evidence>
<evidence type="ECO:0000313" key="16">
    <source>
        <dbReference type="Proteomes" id="UP000320948"/>
    </source>
</evidence>
<evidence type="ECO:0000313" key="15">
    <source>
        <dbReference type="EMBL" id="TKW60673.1"/>
    </source>
</evidence>
<keyword evidence="9 13" id="KW-0067">ATP-binding</keyword>
<comment type="subunit">
    <text evidence="13">Acetyl-CoA carboxylase is a heterohexamer composed of biotin carboxyl carrier protein (AccB), biotin carboxylase (AccC) and two subunits each of ACCase subunit alpha (AccA) and ACCase subunit beta (AccD).</text>
</comment>
<keyword evidence="4 13" id="KW-0479">Metal-binding</keyword>
<evidence type="ECO:0000256" key="2">
    <source>
        <dbReference type="ARBA" id="ARBA00022516"/>
    </source>
</evidence>
<sequence>MSFLTDLIRPSIKTTKKREVAADVWEKCPGCGQLIYAAELPQNLFCCTHCNHHLRWDIDARLEYLLDQDEGKAPVEIAVPVPADDPLNFKDKKAYKARLKDARAASGHSDAFRALHGHIESQPVAVCALDFGFMAGSMSRGVGEALVATAQYALEKKIPMMVITASGGARMQESTLSLMQMARSTAAIAMLKEAGLPYLVLLTDPTTGGVSASFAMTGDVHMAEPGALIGFAGARVIEQTIRQTLPEGFQRAEYLLEHGMVDMVTPRSEQRATLAKLLGMMTAGRKA</sequence>
<dbReference type="Pfam" id="PF17848">
    <property type="entry name" value="Zn_ribbon_ACC"/>
    <property type="match status" value="1"/>
</dbReference>
<gene>
    <name evidence="13" type="primary">accD</name>
    <name evidence="15" type="ORF">DI628_07170</name>
</gene>
<feature type="binding site" evidence="13">
    <location>
        <position position="50"/>
    </location>
    <ligand>
        <name>Zn(2+)</name>
        <dbReference type="ChEBI" id="CHEBI:29105"/>
    </ligand>
</feature>
<dbReference type="PROSITE" id="PS50980">
    <property type="entry name" value="COA_CT_NTER"/>
    <property type="match status" value="1"/>
</dbReference>
<keyword evidence="5 13" id="KW-0547">Nucleotide-binding</keyword>
<feature type="domain" description="CoA carboxyltransferase N-terminal" evidence="14">
    <location>
        <begin position="24"/>
        <end position="287"/>
    </location>
</feature>
<evidence type="ECO:0000256" key="4">
    <source>
        <dbReference type="ARBA" id="ARBA00022723"/>
    </source>
</evidence>
<evidence type="ECO:0000256" key="10">
    <source>
        <dbReference type="ARBA" id="ARBA00023098"/>
    </source>
</evidence>